<name>A0ABT6Y2C2_9BACT</name>
<evidence type="ECO:0000256" key="1">
    <source>
        <dbReference type="SAM" id="SignalP"/>
    </source>
</evidence>
<proteinExistence type="predicted"/>
<sequence>MKNLLCLLCLGFILSISSCSVSESVELPKVTCFNDNSSAIEQLPWLKTVVSEFQKPKSGPLQVVQYVYNHKDSTGNYKLEYYIGVYNSSISNPASYIYTCDGKTLGKASIDSSDFYAKATVVKVLFEGSY</sequence>
<protein>
    <recommendedName>
        <fullName evidence="4">Lipoprotein</fullName>
    </recommendedName>
</protein>
<dbReference type="Proteomes" id="UP001236507">
    <property type="component" value="Unassembled WGS sequence"/>
</dbReference>
<keyword evidence="3" id="KW-1185">Reference proteome</keyword>
<evidence type="ECO:0000313" key="2">
    <source>
        <dbReference type="EMBL" id="MDI9857710.1"/>
    </source>
</evidence>
<organism evidence="2 3">
    <name type="scientific">Flectobacillus roseus</name>
    <dbReference type="NCBI Taxonomy" id="502259"/>
    <lineage>
        <taxon>Bacteria</taxon>
        <taxon>Pseudomonadati</taxon>
        <taxon>Bacteroidota</taxon>
        <taxon>Cytophagia</taxon>
        <taxon>Cytophagales</taxon>
        <taxon>Flectobacillaceae</taxon>
        <taxon>Flectobacillus</taxon>
    </lineage>
</organism>
<evidence type="ECO:0000313" key="3">
    <source>
        <dbReference type="Proteomes" id="UP001236507"/>
    </source>
</evidence>
<dbReference type="EMBL" id="JASHIF010000002">
    <property type="protein sequence ID" value="MDI9857710.1"/>
    <property type="molecule type" value="Genomic_DNA"/>
</dbReference>
<feature type="chain" id="PRO_5046902451" description="Lipoprotein" evidence="1">
    <location>
        <begin position="23"/>
        <end position="130"/>
    </location>
</feature>
<reference evidence="2 3" key="1">
    <citation type="submission" date="2023-05" db="EMBL/GenBank/DDBJ databases">
        <title>Novel species of genus Flectobacillus isolated from stream in China.</title>
        <authorList>
            <person name="Lu H."/>
        </authorList>
    </citation>
    <scope>NUCLEOTIDE SEQUENCE [LARGE SCALE GENOMIC DNA]</scope>
    <source>
        <strain evidence="2 3">KCTC 42575</strain>
    </source>
</reference>
<dbReference type="PROSITE" id="PS51257">
    <property type="entry name" value="PROKAR_LIPOPROTEIN"/>
    <property type="match status" value="1"/>
</dbReference>
<accession>A0ABT6Y2C2</accession>
<evidence type="ECO:0008006" key="4">
    <source>
        <dbReference type="Google" id="ProtNLM"/>
    </source>
</evidence>
<feature type="signal peptide" evidence="1">
    <location>
        <begin position="1"/>
        <end position="22"/>
    </location>
</feature>
<comment type="caution">
    <text evidence="2">The sequence shown here is derived from an EMBL/GenBank/DDBJ whole genome shotgun (WGS) entry which is preliminary data.</text>
</comment>
<keyword evidence="1" id="KW-0732">Signal</keyword>
<gene>
    <name evidence="2" type="ORF">QM524_00690</name>
</gene>
<dbReference type="RefSeq" id="WP_283343030.1">
    <property type="nucleotide sequence ID" value="NZ_JASHIF010000002.1"/>
</dbReference>